<dbReference type="eggNOG" id="arCOG08343">
    <property type="taxonomic scope" value="Archaea"/>
</dbReference>
<accession>A2BLF9</accession>
<dbReference type="STRING" id="415426.Hbut_0972"/>
<evidence type="ECO:0000313" key="2">
    <source>
        <dbReference type="Proteomes" id="UP000002593"/>
    </source>
</evidence>
<organism evidence="1 2">
    <name type="scientific">Hyperthermus butylicus (strain DSM 5456 / JCM 9403 / PLM1-5)</name>
    <dbReference type="NCBI Taxonomy" id="415426"/>
    <lineage>
        <taxon>Archaea</taxon>
        <taxon>Thermoproteota</taxon>
        <taxon>Thermoprotei</taxon>
        <taxon>Desulfurococcales</taxon>
        <taxon>Pyrodictiaceae</taxon>
        <taxon>Hyperthermus</taxon>
    </lineage>
</organism>
<dbReference type="AlphaFoldDB" id="A2BLF9"/>
<dbReference type="KEGG" id="hbu:Hbut_0972"/>
<evidence type="ECO:0000313" key="1">
    <source>
        <dbReference type="EMBL" id="ABM80820.1"/>
    </source>
</evidence>
<dbReference type="HOGENOM" id="CLU_2765997_0_0_2"/>
<sequence length="69" mass="8053">MARAIIEVLKEARGPLTFDEIFEGVSSRLAGSARKFEIREILSSLVRENIVVREPDYERKRMVYRLREG</sequence>
<keyword evidence="2" id="KW-1185">Reference proteome</keyword>
<gene>
    <name evidence="1" type="ordered locus">Hbut_0972</name>
</gene>
<dbReference type="EMBL" id="CP000493">
    <property type="protein sequence ID" value="ABM80820.1"/>
    <property type="molecule type" value="Genomic_DNA"/>
</dbReference>
<dbReference type="Proteomes" id="UP000002593">
    <property type="component" value="Chromosome"/>
</dbReference>
<reference evidence="1 2" key="1">
    <citation type="journal article" date="2007" name="Archaea">
        <title>The genome of Hyperthermus butylicus: a sulfur-reducing, peptide fermenting, neutrophilic Crenarchaeote growing up to 108 degrees C.</title>
        <authorList>
            <person name="Brugger K."/>
            <person name="Chen L."/>
            <person name="Stark M."/>
            <person name="Zibat A."/>
            <person name="Redder P."/>
            <person name="Ruepp A."/>
            <person name="Awayez M."/>
            <person name="She Q."/>
            <person name="Garrett R.A."/>
            <person name="Klenk H.P."/>
        </authorList>
    </citation>
    <scope>NUCLEOTIDE SEQUENCE [LARGE SCALE GENOMIC DNA]</scope>
    <source>
        <strain evidence="2">DSM 5456 / JCM 9403 / PLM1-5</strain>
    </source>
</reference>
<protein>
    <submittedName>
        <fullName evidence="1">Uncharacterized protein</fullName>
    </submittedName>
</protein>
<proteinExistence type="predicted"/>
<dbReference type="EnsemblBacteria" id="ABM80820">
    <property type="protein sequence ID" value="ABM80820"/>
    <property type="gene ID" value="Hbut_0972"/>
</dbReference>
<name>A2BLF9_HYPBU</name>